<feature type="coiled-coil region" evidence="18">
    <location>
        <begin position="3571"/>
        <end position="3640"/>
    </location>
</feature>
<dbReference type="InterPro" id="IPR054354">
    <property type="entry name" value="DYNC2H1-like_lid"/>
</dbReference>
<evidence type="ECO:0000256" key="3">
    <source>
        <dbReference type="ARBA" id="ARBA00008887"/>
    </source>
</evidence>
<dbReference type="FunFam" id="1.20.140.100:FF:000002">
    <property type="entry name" value="Cytoplasmic dynein heavy chain 1"/>
    <property type="match status" value="1"/>
</dbReference>
<dbReference type="PROSITE" id="PS00675">
    <property type="entry name" value="SIGMA54_INTERACT_1"/>
    <property type="match status" value="1"/>
</dbReference>
<feature type="coiled-coil region" evidence="18">
    <location>
        <begin position="3369"/>
        <end position="3431"/>
    </location>
</feature>
<dbReference type="SMART" id="SM00382">
    <property type="entry name" value="AAA"/>
    <property type="match status" value="4"/>
</dbReference>
<dbReference type="InterPro" id="IPR025662">
    <property type="entry name" value="Sigma_54_int_dom_ATP-bd_1"/>
</dbReference>
<evidence type="ECO:0000256" key="11">
    <source>
        <dbReference type="ARBA" id="ARBA00023017"/>
    </source>
</evidence>
<dbReference type="Gene3D" id="6.10.140.1060">
    <property type="match status" value="1"/>
</dbReference>
<dbReference type="InterPro" id="IPR035706">
    <property type="entry name" value="AAA_9"/>
</dbReference>
<evidence type="ECO:0000256" key="17">
    <source>
        <dbReference type="ARBA" id="ARBA00033439"/>
    </source>
</evidence>
<feature type="domain" description="AAA+ ATPase" evidence="20">
    <location>
        <begin position="2082"/>
        <end position="2217"/>
    </location>
</feature>
<dbReference type="SUPFAM" id="SSF52540">
    <property type="entry name" value="P-loop containing nucleoside triphosphate hydrolases"/>
    <property type="match status" value="4"/>
</dbReference>
<dbReference type="InterPro" id="IPR042222">
    <property type="entry name" value="Dynein_2_N"/>
</dbReference>
<evidence type="ECO:0000256" key="19">
    <source>
        <dbReference type="SAM" id="MobiDB-lite"/>
    </source>
</evidence>
<dbReference type="InterPro" id="IPR024317">
    <property type="entry name" value="Dynein_heavy_chain_D4_dom"/>
</dbReference>
<feature type="compositionally biased region" description="Basic and acidic residues" evidence="19">
    <location>
        <begin position="214"/>
        <end position="237"/>
    </location>
</feature>
<dbReference type="Pfam" id="PF12780">
    <property type="entry name" value="AAA_8"/>
    <property type="match status" value="1"/>
</dbReference>
<dbReference type="GO" id="GO:0005524">
    <property type="term" value="F:ATP binding"/>
    <property type="evidence" value="ECO:0007669"/>
    <property type="project" value="UniProtKB-KW"/>
</dbReference>
<dbReference type="Pfam" id="PF08393">
    <property type="entry name" value="DHC_N2"/>
    <property type="match status" value="1"/>
</dbReference>
<protein>
    <recommendedName>
        <fullName evidence="5">Dynein heavy chain, cytoplasmic</fullName>
    </recommendedName>
    <alternativeName>
        <fullName evidence="17">Dynein heavy chain, cytosolic</fullName>
    </alternativeName>
</protein>
<feature type="region of interest" description="Disordered" evidence="19">
    <location>
        <begin position="52"/>
        <end position="87"/>
    </location>
</feature>
<evidence type="ECO:0000256" key="18">
    <source>
        <dbReference type="SAM" id="Coils"/>
    </source>
</evidence>
<feature type="region of interest" description="Disordered" evidence="19">
    <location>
        <begin position="285"/>
        <end position="316"/>
    </location>
</feature>
<evidence type="ECO:0000256" key="1">
    <source>
        <dbReference type="ARBA" id="ARBA00004245"/>
    </source>
</evidence>
<dbReference type="FunFam" id="1.10.8.720:FF:000003">
    <property type="entry name" value="Cytoplasmic dynein heavy chain 2"/>
    <property type="match status" value="1"/>
</dbReference>
<dbReference type="GO" id="GO:0008104">
    <property type="term" value="P:intracellular protein localization"/>
    <property type="evidence" value="ECO:0007669"/>
    <property type="project" value="UniProtKB-ARBA"/>
</dbReference>
<keyword evidence="22" id="KW-1185">Reference proteome</keyword>
<dbReference type="InterPro" id="IPR013602">
    <property type="entry name" value="Dynein_heavy_linker"/>
</dbReference>
<proteinExistence type="inferred from homology"/>
<dbReference type="Gene3D" id="1.10.287.2620">
    <property type="match status" value="1"/>
</dbReference>
<keyword evidence="9" id="KW-0547">Nucleotide-binding</keyword>
<evidence type="ECO:0000313" key="21">
    <source>
        <dbReference type="EMBL" id="KAL3757075.1"/>
    </source>
</evidence>
<dbReference type="GO" id="GO:0060170">
    <property type="term" value="C:ciliary membrane"/>
    <property type="evidence" value="ECO:0007669"/>
    <property type="project" value="UniProtKB-SubCell"/>
</dbReference>
<feature type="compositionally biased region" description="Basic residues" evidence="19">
    <location>
        <begin position="301"/>
        <end position="316"/>
    </location>
</feature>
<keyword evidence="15" id="KW-0206">Cytoskeleton</keyword>
<feature type="region of interest" description="Disordered" evidence="19">
    <location>
        <begin position="202"/>
        <end position="244"/>
    </location>
</feature>
<dbReference type="EMBL" id="JALLBG020000273">
    <property type="protein sequence ID" value="KAL3757075.1"/>
    <property type="molecule type" value="Genomic_DNA"/>
</dbReference>
<evidence type="ECO:0000256" key="4">
    <source>
        <dbReference type="ARBA" id="ARBA00011655"/>
    </source>
</evidence>
<keyword evidence="8" id="KW-0677">Repeat</keyword>
<dbReference type="Proteomes" id="UP001530293">
    <property type="component" value="Unassembled WGS sequence"/>
</dbReference>
<dbReference type="FunFam" id="1.20.920.20:FF:000002">
    <property type="entry name" value="Cytoplasmic dynein 1 heavy chain"/>
    <property type="match status" value="1"/>
</dbReference>
<dbReference type="FunFam" id="3.20.180.20:FF:000002">
    <property type="entry name" value="Cytoplasmic dynein heavy chain 1"/>
    <property type="match status" value="1"/>
</dbReference>
<evidence type="ECO:0000256" key="14">
    <source>
        <dbReference type="ARBA" id="ARBA00023175"/>
    </source>
</evidence>
<accession>A0ABD3LZ99</accession>
<comment type="similarity">
    <text evidence="3">Belongs to the dynein heavy chain family.</text>
</comment>
<dbReference type="InterPro" id="IPR041658">
    <property type="entry name" value="AAA_lid_11"/>
</dbReference>
<keyword evidence="11" id="KW-0243">Dynein</keyword>
<dbReference type="Gene3D" id="1.10.8.1220">
    <property type="match status" value="1"/>
</dbReference>
<gene>
    <name evidence="21" type="ORF">ACHAWU_002914</name>
</gene>
<name>A0ABD3LZ99_9STRA</name>
<dbReference type="Pfam" id="PF22597">
    <property type="entry name" value="DYN_lid"/>
    <property type="match status" value="1"/>
</dbReference>
<dbReference type="InterPro" id="IPR003593">
    <property type="entry name" value="AAA+_ATPase"/>
</dbReference>
<evidence type="ECO:0000256" key="7">
    <source>
        <dbReference type="ARBA" id="ARBA00022701"/>
    </source>
</evidence>
<dbReference type="Pfam" id="PF12781">
    <property type="entry name" value="AAA_9"/>
    <property type="match status" value="1"/>
</dbReference>
<organism evidence="21 22">
    <name type="scientific">Discostella pseudostelligera</name>
    <dbReference type="NCBI Taxonomy" id="259834"/>
    <lineage>
        <taxon>Eukaryota</taxon>
        <taxon>Sar</taxon>
        <taxon>Stramenopiles</taxon>
        <taxon>Ochrophyta</taxon>
        <taxon>Bacillariophyta</taxon>
        <taxon>Coscinodiscophyceae</taxon>
        <taxon>Thalassiosirophycidae</taxon>
        <taxon>Stephanodiscales</taxon>
        <taxon>Stephanodiscaceae</taxon>
        <taxon>Discostella</taxon>
    </lineage>
</organism>
<dbReference type="InterPro" id="IPR043157">
    <property type="entry name" value="Dynein_AAA1S"/>
</dbReference>
<dbReference type="Pfam" id="PF17852">
    <property type="entry name" value="Dynein_AAA_lid"/>
    <property type="match status" value="1"/>
</dbReference>
<feature type="domain" description="AAA+ ATPase" evidence="20">
    <location>
        <begin position="3079"/>
        <end position="3269"/>
    </location>
</feature>
<evidence type="ECO:0000256" key="5">
    <source>
        <dbReference type="ARBA" id="ARBA00022197"/>
    </source>
</evidence>
<dbReference type="Pfam" id="PF18198">
    <property type="entry name" value="AAA_lid_11"/>
    <property type="match status" value="1"/>
</dbReference>
<keyword evidence="6" id="KW-0963">Cytoplasm</keyword>
<reference evidence="21 22" key="1">
    <citation type="submission" date="2024-10" db="EMBL/GenBank/DDBJ databases">
        <title>Updated reference genomes for cyclostephanoid diatoms.</title>
        <authorList>
            <person name="Roberts W.R."/>
            <person name="Alverson A.J."/>
        </authorList>
    </citation>
    <scope>NUCLEOTIDE SEQUENCE [LARGE SCALE GENOMIC DNA]</scope>
    <source>
        <strain evidence="21 22">AJA232-27</strain>
    </source>
</reference>
<dbReference type="Gene3D" id="3.20.180.20">
    <property type="entry name" value="Dynein heavy chain, N-terminal domain 2"/>
    <property type="match status" value="1"/>
</dbReference>
<dbReference type="Gene3D" id="1.10.472.130">
    <property type="match status" value="1"/>
</dbReference>
<comment type="subcellular location">
    <subcellularLocation>
        <location evidence="2">Cell projection</location>
        <location evidence="2">Cilium membrane</location>
        <topology evidence="2">Peripheral membrane protein</topology>
        <orientation evidence="2">Cytoplasmic side</orientation>
    </subcellularLocation>
    <subcellularLocation>
        <location evidence="1">Cytoplasm</location>
        <location evidence="1">Cytoskeleton</location>
    </subcellularLocation>
</comment>
<feature type="region of interest" description="Disordered" evidence="19">
    <location>
        <begin position="166"/>
        <end position="185"/>
    </location>
</feature>
<evidence type="ECO:0000259" key="20">
    <source>
        <dbReference type="SMART" id="SM00382"/>
    </source>
</evidence>
<evidence type="ECO:0000256" key="2">
    <source>
        <dbReference type="ARBA" id="ARBA00004522"/>
    </source>
</evidence>
<dbReference type="InterPro" id="IPR027417">
    <property type="entry name" value="P-loop_NTPase"/>
</dbReference>
<feature type="compositionally biased region" description="Low complexity" evidence="19">
    <location>
        <begin position="72"/>
        <end position="87"/>
    </location>
</feature>
<dbReference type="Gene3D" id="1.20.920.20">
    <property type="match status" value="1"/>
</dbReference>
<evidence type="ECO:0000313" key="22">
    <source>
        <dbReference type="Proteomes" id="UP001530293"/>
    </source>
</evidence>
<dbReference type="FunFam" id="3.40.50.300:FF:000373">
    <property type="entry name" value="Cytoplasmic dynein heavy chain 2"/>
    <property type="match status" value="1"/>
</dbReference>
<feature type="region of interest" description="Disordered" evidence="19">
    <location>
        <begin position="100"/>
        <end position="120"/>
    </location>
</feature>
<evidence type="ECO:0000256" key="16">
    <source>
        <dbReference type="ARBA" id="ARBA00023273"/>
    </source>
</evidence>
<evidence type="ECO:0000256" key="15">
    <source>
        <dbReference type="ARBA" id="ARBA00023212"/>
    </source>
</evidence>
<dbReference type="InterPro" id="IPR004273">
    <property type="entry name" value="Dynein_heavy_D6_P-loop"/>
</dbReference>
<evidence type="ECO:0000256" key="13">
    <source>
        <dbReference type="ARBA" id="ARBA00023069"/>
    </source>
</evidence>
<feature type="domain" description="AAA+ ATPase" evidence="20">
    <location>
        <begin position="2371"/>
        <end position="2612"/>
    </location>
</feature>
<dbReference type="FunFam" id="1.20.58.1120:FF:000013">
    <property type="entry name" value="Dynein heavy chain-like protein"/>
    <property type="match status" value="1"/>
</dbReference>
<dbReference type="Gene3D" id="1.10.8.710">
    <property type="match status" value="1"/>
</dbReference>
<evidence type="ECO:0000256" key="10">
    <source>
        <dbReference type="ARBA" id="ARBA00022840"/>
    </source>
</evidence>
<evidence type="ECO:0000256" key="6">
    <source>
        <dbReference type="ARBA" id="ARBA00022490"/>
    </source>
</evidence>
<keyword evidence="12 18" id="KW-0175">Coiled coil</keyword>
<dbReference type="FunFam" id="3.40.50.300:FF:000071">
    <property type="entry name" value="Cytoplasmic dynein heavy chain 1"/>
    <property type="match status" value="1"/>
</dbReference>
<dbReference type="Pfam" id="PF08385">
    <property type="entry name" value="DHC_N1"/>
    <property type="match status" value="1"/>
</dbReference>
<dbReference type="GO" id="GO:0030286">
    <property type="term" value="C:dynein complex"/>
    <property type="evidence" value="ECO:0007669"/>
    <property type="project" value="UniProtKB-KW"/>
</dbReference>
<dbReference type="InterPro" id="IPR041466">
    <property type="entry name" value="Dynein_AAA5_ext"/>
</dbReference>
<dbReference type="Pfam" id="PF12774">
    <property type="entry name" value="AAA_6"/>
    <property type="match status" value="1"/>
</dbReference>
<dbReference type="InterPro" id="IPR013594">
    <property type="entry name" value="Dynein_heavy_tail"/>
</dbReference>
<dbReference type="Gene3D" id="1.20.140.100">
    <property type="entry name" value="Dynein heavy chain, N-terminal domain 2"/>
    <property type="match status" value="1"/>
</dbReference>
<dbReference type="FunFam" id="3.40.50.300:FF:002357">
    <property type="entry name" value="Glutathione S-transferase class-mu 26 kDa isozyme"/>
    <property type="match status" value="1"/>
</dbReference>
<keyword evidence="16" id="KW-0966">Cell projection</keyword>
<dbReference type="InterPro" id="IPR026983">
    <property type="entry name" value="DHC"/>
</dbReference>
<feature type="domain" description="AAA+ ATPase" evidence="20">
    <location>
        <begin position="2734"/>
        <end position="2891"/>
    </location>
</feature>
<dbReference type="PANTHER" id="PTHR46532">
    <property type="entry name" value="MALE FERTILITY FACTOR KL5"/>
    <property type="match status" value="1"/>
</dbReference>
<dbReference type="FunFam" id="3.40.50.300:FF:000122">
    <property type="entry name" value="Cytoplasmic dynein 1 heavy chain"/>
    <property type="match status" value="1"/>
</dbReference>
<dbReference type="Pfam" id="PF03028">
    <property type="entry name" value="Dynein_heavy"/>
    <property type="match status" value="1"/>
</dbReference>
<keyword evidence="13" id="KW-0969">Cilium</keyword>
<evidence type="ECO:0000256" key="12">
    <source>
        <dbReference type="ARBA" id="ARBA00023054"/>
    </source>
</evidence>
<dbReference type="CDD" id="cd00009">
    <property type="entry name" value="AAA"/>
    <property type="match status" value="2"/>
</dbReference>
<evidence type="ECO:0000256" key="8">
    <source>
        <dbReference type="ARBA" id="ARBA00022737"/>
    </source>
</evidence>
<dbReference type="Gene3D" id="1.10.8.720">
    <property type="entry name" value="Region D6 of dynein motor"/>
    <property type="match status" value="1"/>
</dbReference>
<dbReference type="FunFam" id="1.10.8.710:FF:000001">
    <property type="entry name" value="Dynein axonemal heavy chain 2"/>
    <property type="match status" value="1"/>
</dbReference>
<dbReference type="InterPro" id="IPR042219">
    <property type="entry name" value="AAA_lid_11_sf"/>
</dbReference>
<dbReference type="Gene3D" id="3.40.50.300">
    <property type="entry name" value="P-loop containing nucleotide triphosphate hydrolases"/>
    <property type="match status" value="5"/>
</dbReference>
<dbReference type="FunFam" id="1.10.287.2620:FF:000001">
    <property type="entry name" value="Cytoplasmic dynein heavy chain 1"/>
    <property type="match status" value="1"/>
</dbReference>
<dbReference type="Pfam" id="PF12775">
    <property type="entry name" value="AAA_7"/>
    <property type="match status" value="1"/>
</dbReference>
<dbReference type="Pfam" id="PF12777">
    <property type="entry name" value="MT"/>
    <property type="match status" value="1"/>
</dbReference>
<evidence type="ECO:0000256" key="9">
    <source>
        <dbReference type="ARBA" id="ARBA00022741"/>
    </source>
</evidence>
<dbReference type="PANTHER" id="PTHR46532:SF4">
    <property type="entry name" value="AAA+ ATPASE DOMAIN-CONTAINING PROTEIN"/>
    <property type="match status" value="1"/>
</dbReference>
<feature type="compositionally biased region" description="Low complexity" evidence="19">
    <location>
        <begin position="52"/>
        <end position="62"/>
    </location>
</feature>
<dbReference type="InterPro" id="IPR042228">
    <property type="entry name" value="Dynein_linker_3"/>
</dbReference>
<dbReference type="InterPro" id="IPR024743">
    <property type="entry name" value="Dynein_HC_stalk"/>
</dbReference>
<dbReference type="Gene3D" id="1.20.920.30">
    <property type="match status" value="1"/>
</dbReference>
<dbReference type="Gene3D" id="1.20.58.1120">
    <property type="match status" value="1"/>
</dbReference>
<keyword evidence="7" id="KW-0493">Microtubule</keyword>
<keyword evidence="14" id="KW-0505">Motor protein</keyword>
<feature type="compositionally biased region" description="Low complexity" evidence="19">
    <location>
        <begin position="100"/>
        <end position="118"/>
    </location>
</feature>
<dbReference type="InterPro" id="IPR035699">
    <property type="entry name" value="AAA_6"/>
</dbReference>
<dbReference type="GO" id="GO:0005874">
    <property type="term" value="C:microtubule"/>
    <property type="evidence" value="ECO:0007669"/>
    <property type="project" value="UniProtKB-KW"/>
</dbReference>
<feature type="coiled-coil region" evidence="18">
    <location>
        <begin position="1771"/>
        <end position="1798"/>
    </location>
</feature>
<keyword evidence="10" id="KW-0067">ATP-binding</keyword>
<comment type="subunit">
    <text evidence="4">Consists of at least two heavy chains and a number of intermediate and light chains.</text>
</comment>
<sequence length="4415" mass="493302">MGGGSRRRHRHAVASSPYDYIQGACQLHLRARISRHDQASVEAVARFLSSSSSSSTTASSGSGDDDGGRAGAGDFSSSSSISGSGSSSPRLFLWVPRCPNSSNSKSSSTSTSAAAGGDTELEEDLDWDEALASTESFDGRNLGALAFINNSSSSVAASSATTMTVGSATSTADTATTTTATTTTTASGAMPQIQCMVISPRIFLDDDEDEDGKDDNLESKKEEEEKSRGESSVEEKSSGATTNNAGSATFLALQLYARHCFVPAVRAIEALDDEDEEDDDYNYAELDETKEGDGGGGGGERKKKSRGGGAKSKKSHKLLEGLEDKLRELDVALGQCRRTTLGRIPHIVLKPHAVIAAAAAATSETGGGKKLLDLDSVGLSSYLRDDTFLNEVQSTVNHWIMQIRKVTTLPNTTPFPSISGGDDTDEDSSSHADLEEVTFWLGLEEALRNIQAELDSPPVTLTVSLLKAAKRFVATVALENNTGLDAAMFHVGDVANFLRSYPAPALAAAGDWDKIRSAVDAIFAHLPKVRMSKHYDLDRLARLVEASTLTLRERMEGVLRETCKKGNNKPTTYSGGGIVLGLDYDQYEKLVRRPTQDIFVTFDTSYATFSEFFLDQGRLRLRAGGENARNETPAQVLKGIKLHHLLLRERLDAIYYFRTQHEKLRSVVTEVLMGEEKNSTTALVGGGGDGDDYPAWALREVDDAPVSLFASIDVLDLSPRGEALFTNALEGYDRKVDAIEEHLARLLRDKLSSCQDAEDMFRVFARFNPLLARTRVRAAVKEFQIQLMNTVGQAVQKLQAKFTHKYESSSASSIATIRGIPPMSGKILWAKQMERQVHTLMKRMSDVLGKEWRQQLEGRELRRSCDELLNKLDSRAYFREWVTEWERELLSDKNLKLGTYPITIVREGKIFVARANFDEKHEYLAREIRYLKWLGYERDVPPTISQVSDDAMNRYPHAMALKTALQSYAAARGLITPELEPLVARELLAIKESIAEAFDLTPGRSKSSTKRRIRWDSKGLADWIAILNEHVSQFEERAEILLRACNNINIAVESVENVSYERQKFHIAVENVQKIVDELSMAGFPDLATWVGQVNKKLGSVLASRLEEALLAWSDTFLPTELNPEKNSKTKRRKNLIRIPKINVEILLRNQEISASPAVSCTRSIFLNELHDYMGIVCALPCLNSGRFEVFESKSQGGKNSDTFSHLVNCVSPKTLSNAYCSVESHIQNLSQFVNQWLAYQTLWDTQVSDVAAAVDGDLKRWHELIVEASAARATLDASSTVAEIGPIIVKYNKVQSQVNLKYDSWQKELQNNFAAVLGERIKDSYDMISNAKARLEDVLLEGSAAATNEIVFGVTLLQEMTHQLSACQKGVKEIVESEKILKRQRHAFRGDWVEASIVGGILQQVEQLLAKKNRTMQEQIPLLQSRIIAEDKASTQRVLDLTNDWEQNKPLMGNVTPDEAIETLTKFEFNIKKAQLDQENLSKAKDALGIDVGPCSNEISRCLDEVFDLTEAWQAVSKPYNALLDVKGTLWATAVMRKVRKTLDDLLIELRSLPNKIRQYDACASLYDKIKSFISGHATLSDMKTGALKDRHWKTILQKLNVHVSFSELTVGMLWDNGLLERRKEFAEILQVAQGEMAIENFLNEVRDRWMKQELELVLYQNRVRLIRGWDDLFTALDDHTGGLILMRSSPYYRSVREFQEDGNLWEDRLTKLRAAFDSWIDVQRRWVYLEGIFLGSADIKAQLPAEWSRFKNVDGEFIALMRRISTRPYAMEALNIENLQRTLERLANLMIVIQKALGAYLSKQRSELSRFYFLGDDDLLEIIGNSSEPGKVLPHLGKMFASIATCNAVPCEEEGVLTRFDSMISKDGEKVPLDTAITVTDKTNVKDWLKELENGMHTTLAKLLDHAVTEVQSAQAKTEFVEWAGKFPAQVMILASLVDWSMRMDAALRSGDSHKQLEVVLGGIHEKLDIIAETVLLDLPSESRKKFEQLITELVHQRDVTRSMKDGGVSDVSDFRWLYHLRFNFNPQAENLIEKLHISLSNASFYYGFEYLGIGERLVQTPLTDRCYLTLTQALHFRMGGNPFGPAGTGKTESVKALGAQLGRFVVVMNCDESFDFGAMGRIFCGLCQVGAWGCFDEFNRLEERILSAVSQQILTIQNGLIERQKHIELLGKTIRLHDNVGIFVTMNPGYAGRSNLPDNLKTLFRSVAMVVPDRKLIAQVMLYSQGIVSAEKLAGPVVDLFIMCQKQMSKQSHYDFGLRALKTLLVSAGGLKRRALLNIQKPEVDELTSLERSVLIQGACNNILPKLVANDLDVFSSILVDVFPGSEVKQMEDENLLAKLKEICKLSNYNPAAQWVQKVLQLKMVIEMRHGVIIVGPSGVGKTSALRTLHALYNDDDGVRNELYTIDPKAVDKEALYGVLDGTTLEWTDGIFTSLLRSIIANQRGEADKRHWIVFDGDVDPEWAENLNSVLDDNKLLTLPSGERLSIPDNVRIILEVDSLEQATPATVSRCGMIWFSAATISTEMCLEHLMGELRKDNIAVESILSGVVPSSQISFLDAIHELVISRDSRSTSLVADALEFSLSKSHIMEVSREGLIKSLRSLLVKGIRIAIEYDENHPDFPMTGQHMDNFAKRWLLHALLWSFAGSASWTVRNELSNLLLRLSGMMLPPDDSNGSLADYRVRVENGEWELWSSSVPRVEIESHKVTSTDVVITTTDTVRHSDILGAWLESRSPLILCGPPGSGKTMTLTSVLQSVQGVILASLNFSSRTTPEIIMKTFAQYCTFVRKGKDTVLEPAESLGTSSWLVVFCDEINLPEDDAYGTQRVIMFMRQLVEQGGFWRDDNVWVKTHRIQFVGACNPPQDAGRVKLSSRFLRHASLLFVDFPDNESLTQIYRTFNGGIMKLFPHLKGETDVITEAMIDLFTACQKKFTPDMQPQYFYSPRELSRWVRGIYEAVAHVDQGLTREELIRIWAHEALRLFSDRLVEYEDVEWCSNKIDEVARELFPAIDHEAVLERPLFYSSWLTKDTRRVNREELKSFLSARLKVFYEEELDVPLVLFDQVLDHVLRIDRVLRQPMGHLLLVGDSGAGKTVLSKFVSWMNGLQIFQIKAHSRYGFSDFNEDLRGVMRRVGVDGEKICFIFDEGNVLGSGFLEAMNALLASGEVPGLFDGDDYTALMSACRDSAARDGVIIDSEEELWRRFTGIVQRNLHVVFTMNPSGGEWKNRSTTSPALFNRCVVDWFGSWTSKAMAEVGKEFTMRLDMGDSESVGGTWGMGAGEDLMVQVEEAFEGQPKGGFHQAVVAALVQLHNITKSVSEEETSSVSSGRTFLSPRDYLALIHNFVTCVNDQRGKVEDEQLHVNAGLSKLQQTQENVAELKIGLAAKSKELHEKEALANKKLQQMVADQNEAQKRKEEAEKMSADVAHQQEEIAQRKAKAQSELDEAEPALNNARSSVQGIKKRDLDEIRNLGRPPANVKSTLECVAIMLGETCGDWADVRKILAKSDFIPSILSFDVDKLTAAQMKTVKDNYLDGNPDLSVEKVMRSSKACGPLYQWVESQIKYSSIYKSIQPLREEVEQLEKEAAVAYEQKERLESEVAQLESSIANYKAEYANLIRDVESLKREMDIVTTKVDRAESLMKSLGQESSRWSKSSEGFQTILRNLVGDGLQMAAFLTYSGFFTFNTRRSLLQQWRNALDHLDIEFREDLSMVESLSKASDRLTWQSQGLPSDSLSLENGVILDRCVRFPLIIDPAGHAIDFVMNKYKDEKIQKTSFLDNSFMKTLAGAVRFGTTLLVENVEKLDPVLNPILNKEIQRTGGRNLVRIGTEEVDYSPKFNIILTTKNPAVKLTPDICSRVTLINFTVTPAGLKSQSLSRILECERPEIEKQRNDILKLQGEQNVKLRGLEEQMLREISTVKGSILDDDRVVAGMERLMKEGAQVEEQISKSAEVMADVERSIGTFEPLSLICKQLFVLLAGMRELDFLYEFTAQSFMSILWTVLKSNTISSSDGGERLPVLKAMLFQEVASRVGRGLRAEDKMVFALLLARIATGQAVIDERHEASSTDEITFLIDQAFGADFPWQGKGLNNLKDVTFKDITSTVPCLLCSAPGHDVSGRVEAMAKSESKELLSIAMGSAEGYKTAETFIATASKRGTWVMLKNCHLCAEWLGNSLVKILQSLNAFAHHDFRIFITSEISPKLPTALLQMSDVIVAESPTGIKASLSRFFSSVSSERFRDNVRNRLYLILGWVHGVIQERLRFMPTGWSEQYEFTEADAIHALDVIDSLVDEACGKRQNLDPEKLPWEAIRATLCKGVFGGRITNDSDQEILDNLVNQVFVPKAFDVDFSLATVEGAPALPEGSSKDELFAWIDSLPSHNPPTWIGLDVSAEIERDKMVAENVVRKCGIVTRALSDE</sequence>
<dbReference type="GO" id="GO:0060271">
    <property type="term" value="P:cilium assembly"/>
    <property type="evidence" value="ECO:0007669"/>
    <property type="project" value="UniProtKB-ARBA"/>
</dbReference>
<comment type="caution">
    <text evidence="21">The sequence shown here is derived from an EMBL/GenBank/DDBJ whole genome shotgun (WGS) entry which is preliminary data.</text>
</comment>